<dbReference type="Pfam" id="PF12937">
    <property type="entry name" value="F-box-like"/>
    <property type="match status" value="1"/>
</dbReference>
<dbReference type="Gene3D" id="1.20.1280.50">
    <property type="match status" value="1"/>
</dbReference>
<keyword evidence="1" id="KW-0175">Coiled coil</keyword>
<gene>
    <name evidence="3" type="ORF">E1B28_006557</name>
</gene>
<dbReference type="GeneID" id="66075633"/>
<dbReference type="InterPro" id="IPR036047">
    <property type="entry name" value="F-box-like_dom_sf"/>
</dbReference>
<dbReference type="Proteomes" id="UP001049176">
    <property type="component" value="Chromosome 3"/>
</dbReference>
<dbReference type="RefSeq" id="XP_043012335.1">
    <property type="nucleotide sequence ID" value="XM_043151242.1"/>
</dbReference>
<dbReference type="Gene3D" id="3.80.10.10">
    <property type="entry name" value="Ribonuclease Inhibitor"/>
    <property type="match status" value="1"/>
</dbReference>
<dbReference type="OrthoDB" id="3057283at2759"/>
<evidence type="ECO:0000256" key="1">
    <source>
        <dbReference type="SAM" id="Coils"/>
    </source>
</evidence>
<organism evidence="3 4">
    <name type="scientific">Marasmius oreades</name>
    <name type="common">fairy-ring Marasmius</name>
    <dbReference type="NCBI Taxonomy" id="181124"/>
    <lineage>
        <taxon>Eukaryota</taxon>
        <taxon>Fungi</taxon>
        <taxon>Dikarya</taxon>
        <taxon>Basidiomycota</taxon>
        <taxon>Agaricomycotina</taxon>
        <taxon>Agaricomycetes</taxon>
        <taxon>Agaricomycetidae</taxon>
        <taxon>Agaricales</taxon>
        <taxon>Marasmiineae</taxon>
        <taxon>Marasmiaceae</taxon>
        <taxon>Marasmius</taxon>
    </lineage>
</organism>
<accession>A0A9P7S633</accession>
<reference evidence="3" key="1">
    <citation type="journal article" date="2021" name="Genome Biol. Evol.">
        <title>The assembled and annotated genome of the fairy-ring fungus Marasmius oreades.</title>
        <authorList>
            <person name="Hiltunen M."/>
            <person name="Ament-Velasquez S.L."/>
            <person name="Johannesson H."/>
        </authorList>
    </citation>
    <scope>NUCLEOTIDE SEQUENCE</scope>
    <source>
        <strain evidence="3">03SP1</strain>
    </source>
</reference>
<comment type="caution">
    <text evidence="3">The sequence shown here is derived from an EMBL/GenBank/DDBJ whole genome shotgun (WGS) entry which is preliminary data.</text>
</comment>
<dbReference type="SUPFAM" id="SSF81383">
    <property type="entry name" value="F-box domain"/>
    <property type="match status" value="1"/>
</dbReference>
<evidence type="ECO:0000259" key="2">
    <source>
        <dbReference type="PROSITE" id="PS50181"/>
    </source>
</evidence>
<sequence>MTREENLTRQSAEIRKFFRITLPNKAVVSQYLKDANKELEEYEAEINRLQTAIYAVESKRDRLKRTAGLYRSLLSPIHAIPSEILNLIFAFFCEENELNRSPLPAALRLTMVCGRWRDIVASTPSLWSSIFIDFNGLLPEDLYVLNLLTERFLKQSQPAPLRLKLHLSEEDILAQALPSLNALVQNSHRWETLDLSIARHVFPFTLFDRICGRIPALRSLHLHEPGDGGTDDWNGYPPLNCFNSCPSLQYLNINPSLFPPTKLPFPWDQIKTLRLELAYSESALPILSLCHGVEHLDVSEVGGGDIEPYSDHIISDSIKSISITKATTQLDVDDIFKYTTLKHVLSLEIRGSHQPTGEWLRWDETMLHDFLLRSSCSITELTLHSLPIIDTQTLSLLHMMPSLRYLCLGEIPHPTNRRNRIITRRFLDGLAVNASLSSPSSIPFLPHLTKLKFILHAAGISSRSLLQMLSSRWIPDPKHAAELGVECLRSASIVVLTTADTKPLERLQCFGHAGMNLTIIYGSASDLYPMTDESGPSDSEAKDGENE</sequence>
<name>A0A9P7S633_9AGAR</name>
<dbReference type="InterPro" id="IPR032675">
    <property type="entry name" value="LRR_dom_sf"/>
</dbReference>
<proteinExistence type="predicted"/>
<dbReference type="InterPro" id="IPR001810">
    <property type="entry name" value="F-box_dom"/>
</dbReference>
<feature type="domain" description="F-box" evidence="2">
    <location>
        <begin position="74"/>
        <end position="130"/>
    </location>
</feature>
<feature type="coiled-coil region" evidence="1">
    <location>
        <begin position="25"/>
        <end position="59"/>
    </location>
</feature>
<evidence type="ECO:0000313" key="3">
    <source>
        <dbReference type="EMBL" id="KAG7095865.1"/>
    </source>
</evidence>
<dbReference type="SUPFAM" id="SSF52047">
    <property type="entry name" value="RNI-like"/>
    <property type="match status" value="1"/>
</dbReference>
<dbReference type="PROSITE" id="PS50181">
    <property type="entry name" value="FBOX"/>
    <property type="match status" value="1"/>
</dbReference>
<evidence type="ECO:0000313" key="4">
    <source>
        <dbReference type="Proteomes" id="UP001049176"/>
    </source>
</evidence>
<dbReference type="AlphaFoldDB" id="A0A9P7S633"/>
<keyword evidence="4" id="KW-1185">Reference proteome</keyword>
<protein>
    <recommendedName>
        <fullName evidence="2">F-box domain-containing protein</fullName>
    </recommendedName>
</protein>
<dbReference type="KEGG" id="more:E1B28_006557"/>
<dbReference type="EMBL" id="CM032183">
    <property type="protein sequence ID" value="KAG7095865.1"/>
    <property type="molecule type" value="Genomic_DNA"/>
</dbReference>